<comment type="similarity">
    <text evidence="1">Belongs to the short-chain dehydrogenases/reductases (SDR) family.</text>
</comment>
<dbReference type="SUPFAM" id="SSF51735">
    <property type="entry name" value="NAD(P)-binding Rossmann-fold domains"/>
    <property type="match status" value="1"/>
</dbReference>
<evidence type="ECO:0000313" key="5">
    <source>
        <dbReference type="Proteomes" id="UP000431901"/>
    </source>
</evidence>
<protein>
    <submittedName>
        <fullName evidence="4">SDR family oxidoreductase</fullName>
    </submittedName>
</protein>
<dbReference type="PRINTS" id="PR00081">
    <property type="entry name" value="GDHRDH"/>
</dbReference>
<evidence type="ECO:0000313" key="4">
    <source>
        <dbReference type="EMBL" id="MXQ66732.1"/>
    </source>
</evidence>
<dbReference type="InterPro" id="IPR057326">
    <property type="entry name" value="KR_dom"/>
</dbReference>
<comment type="caution">
    <text evidence="4">The sequence shown here is derived from an EMBL/GenBank/DDBJ whole genome shotgun (WGS) entry which is preliminary data.</text>
</comment>
<dbReference type="SMART" id="SM00822">
    <property type="entry name" value="PKS_KR"/>
    <property type="match status" value="1"/>
</dbReference>
<accession>A0A6I4WJF9</accession>
<dbReference type="InterPro" id="IPR036291">
    <property type="entry name" value="NAD(P)-bd_dom_sf"/>
</dbReference>
<keyword evidence="5" id="KW-1185">Reference proteome</keyword>
<organism evidence="4 5">
    <name type="scientific">Actinomadura rayongensis</name>
    <dbReference type="NCBI Taxonomy" id="1429076"/>
    <lineage>
        <taxon>Bacteria</taxon>
        <taxon>Bacillati</taxon>
        <taxon>Actinomycetota</taxon>
        <taxon>Actinomycetes</taxon>
        <taxon>Streptosporangiales</taxon>
        <taxon>Thermomonosporaceae</taxon>
        <taxon>Actinomadura</taxon>
    </lineage>
</organism>
<dbReference type="GO" id="GO:0016491">
    <property type="term" value="F:oxidoreductase activity"/>
    <property type="evidence" value="ECO:0007669"/>
    <property type="project" value="UniProtKB-KW"/>
</dbReference>
<dbReference type="Gene3D" id="3.40.50.720">
    <property type="entry name" value="NAD(P)-binding Rossmann-like Domain"/>
    <property type="match status" value="1"/>
</dbReference>
<name>A0A6I4WJF9_9ACTN</name>
<dbReference type="OrthoDB" id="3571370at2"/>
<gene>
    <name evidence="4" type="ORF">GQ466_22185</name>
</gene>
<dbReference type="RefSeq" id="WP_161104936.1">
    <property type="nucleotide sequence ID" value="NZ_JBHLYI010000003.1"/>
</dbReference>
<dbReference type="PANTHER" id="PTHR43639:SF1">
    <property type="entry name" value="SHORT-CHAIN DEHYDROGENASE_REDUCTASE FAMILY PROTEIN"/>
    <property type="match status" value="1"/>
</dbReference>
<dbReference type="AlphaFoldDB" id="A0A6I4WJF9"/>
<dbReference type="EMBL" id="WUTW01000005">
    <property type="protein sequence ID" value="MXQ66732.1"/>
    <property type="molecule type" value="Genomic_DNA"/>
</dbReference>
<evidence type="ECO:0000256" key="2">
    <source>
        <dbReference type="ARBA" id="ARBA00023002"/>
    </source>
</evidence>
<evidence type="ECO:0000259" key="3">
    <source>
        <dbReference type="SMART" id="SM00822"/>
    </source>
</evidence>
<dbReference type="PANTHER" id="PTHR43639">
    <property type="entry name" value="OXIDOREDUCTASE, SHORT-CHAIN DEHYDROGENASE/REDUCTASE FAMILY (AFU_ORTHOLOGUE AFUA_5G02870)"/>
    <property type="match status" value="1"/>
</dbReference>
<feature type="domain" description="Ketoreductase" evidence="3">
    <location>
        <begin position="7"/>
        <end position="186"/>
    </location>
</feature>
<sequence>MGILTGKAAVVTGGSRGIGRAIVERLAFDGAEVVFSYAHSSSGADDVVRTVASGGGVAHAVRADLTERGAASRLMETASDRLGGLDVLVNNAVPSFTMTPLAETGEDVFDAVLTAGAKAVFLTLRYAARHMRDDGRVVNISTINTVLPTPGVAPYVAAKGAVEQLTLAAAQELGPRGITVNTVSPGATDTDLFRSVTSPETAEQVAGRTPLRRIGTPPDVAAVVAFLAGPDARWITGQNVRASGGLG</sequence>
<keyword evidence="2" id="KW-0560">Oxidoreductase</keyword>
<dbReference type="Proteomes" id="UP000431901">
    <property type="component" value="Unassembled WGS sequence"/>
</dbReference>
<dbReference type="Pfam" id="PF13561">
    <property type="entry name" value="adh_short_C2"/>
    <property type="match status" value="1"/>
</dbReference>
<dbReference type="PRINTS" id="PR00080">
    <property type="entry name" value="SDRFAMILY"/>
</dbReference>
<proteinExistence type="inferred from homology"/>
<reference evidence="4 5" key="1">
    <citation type="submission" date="2019-12" db="EMBL/GenBank/DDBJ databases">
        <title>Nocardia macrotermitis sp. nov. and Nocardia aurantia sp. nov., isolated from the gut of the fungus growing-termite Macrotermes natalensis.</title>
        <authorList>
            <person name="Christine B."/>
            <person name="Rene B."/>
        </authorList>
    </citation>
    <scope>NUCLEOTIDE SEQUENCE [LARGE SCALE GENOMIC DNA]</scope>
    <source>
        <strain evidence="4 5">DSM 102126</strain>
    </source>
</reference>
<evidence type="ECO:0000256" key="1">
    <source>
        <dbReference type="ARBA" id="ARBA00006484"/>
    </source>
</evidence>
<dbReference type="InterPro" id="IPR002347">
    <property type="entry name" value="SDR_fam"/>
</dbReference>
<dbReference type="FunFam" id="3.40.50.720:FF:000084">
    <property type="entry name" value="Short-chain dehydrogenase reductase"/>
    <property type="match status" value="1"/>
</dbReference>